<dbReference type="AlphaFoldDB" id="A0A646P6Q5"/>
<evidence type="ECO:0000313" key="8">
    <source>
        <dbReference type="Proteomes" id="UP000432048"/>
    </source>
</evidence>
<keyword evidence="3 6" id="KW-0812">Transmembrane</keyword>
<keyword evidence="2" id="KW-1003">Cell membrane</keyword>
<evidence type="ECO:0000256" key="5">
    <source>
        <dbReference type="ARBA" id="ARBA00023136"/>
    </source>
</evidence>
<sequence length="62" mass="7002">MAPIRLGVIRQAILVNLLDPKLSIFFFAFLPPFIGHSEEHPTLLKLQLSIIFMAMTFVVFTG</sequence>
<organism evidence="7 8">
    <name type="scientific">Pseudomonas haemolytica</name>
    <dbReference type="NCBI Taxonomy" id="2600065"/>
    <lineage>
        <taxon>Bacteria</taxon>
        <taxon>Pseudomonadati</taxon>
        <taxon>Pseudomonadota</taxon>
        <taxon>Gammaproteobacteria</taxon>
        <taxon>Pseudomonadales</taxon>
        <taxon>Pseudomonadaceae</taxon>
        <taxon>Pseudomonas</taxon>
    </lineage>
</organism>
<dbReference type="EMBL" id="VOIX01000008">
    <property type="protein sequence ID" value="MRJ22850.1"/>
    <property type="molecule type" value="Genomic_DNA"/>
</dbReference>
<keyword evidence="5 6" id="KW-0472">Membrane</keyword>
<feature type="transmembrane region" description="Helical" evidence="6">
    <location>
        <begin position="42"/>
        <end position="60"/>
    </location>
</feature>
<gene>
    <name evidence="7" type="ORF">FRT60_21335</name>
</gene>
<dbReference type="RefSeq" id="WP_153839324.1">
    <property type="nucleotide sequence ID" value="NZ_VOIX01000008.1"/>
</dbReference>
<dbReference type="Pfam" id="PF01810">
    <property type="entry name" value="LysE"/>
    <property type="match status" value="1"/>
</dbReference>
<evidence type="ECO:0000256" key="4">
    <source>
        <dbReference type="ARBA" id="ARBA00022989"/>
    </source>
</evidence>
<comment type="subcellular location">
    <subcellularLocation>
        <location evidence="1">Cell membrane</location>
        <topology evidence="1">Multi-pass membrane protein</topology>
    </subcellularLocation>
</comment>
<dbReference type="Proteomes" id="UP000432048">
    <property type="component" value="Unassembled WGS sequence"/>
</dbReference>
<comment type="caution">
    <text evidence="7">The sequence shown here is derived from an EMBL/GenBank/DDBJ whole genome shotgun (WGS) entry which is preliminary data.</text>
</comment>
<accession>A0A646P6Q5</accession>
<evidence type="ECO:0000256" key="2">
    <source>
        <dbReference type="ARBA" id="ARBA00022475"/>
    </source>
</evidence>
<evidence type="ECO:0000256" key="6">
    <source>
        <dbReference type="SAM" id="Phobius"/>
    </source>
</evidence>
<reference evidence="7 8" key="1">
    <citation type="submission" date="2019-08" db="EMBL/GenBank/DDBJ databases">
        <title>Pseudomonas haemolytica sp. nov. isolated from raw milk and skim milk concentrate.</title>
        <authorList>
            <person name="Hofmann K."/>
            <person name="Huptas C."/>
            <person name="Doll E."/>
            <person name="Scherer S."/>
            <person name="Wenning M."/>
        </authorList>
    </citation>
    <scope>NUCLEOTIDE SEQUENCE [LARGE SCALE GENOMIC DNA]</scope>
    <source>
        <strain evidence="7 8">DSM 108988</strain>
    </source>
</reference>
<name>A0A646P6Q5_9PSED</name>
<dbReference type="InterPro" id="IPR001123">
    <property type="entry name" value="LeuE-type"/>
</dbReference>
<evidence type="ECO:0000256" key="1">
    <source>
        <dbReference type="ARBA" id="ARBA00004651"/>
    </source>
</evidence>
<keyword evidence="4 6" id="KW-1133">Transmembrane helix</keyword>
<dbReference type="GO" id="GO:0006865">
    <property type="term" value="P:amino acid transport"/>
    <property type="evidence" value="ECO:0007669"/>
    <property type="project" value="InterPro"/>
</dbReference>
<protein>
    <submittedName>
        <fullName evidence="7">Uncharacterized protein</fullName>
    </submittedName>
</protein>
<evidence type="ECO:0000256" key="3">
    <source>
        <dbReference type="ARBA" id="ARBA00022692"/>
    </source>
</evidence>
<proteinExistence type="predicted"/>
<feature type="transmembrane region" description="Helical" evidence="6">
    <location>
        <begin position="12"/>
        <end position="30"/>
    </location>
</feature>
<evidence type="ECO:0000313" key="7">
    <source>
        <dbReference type="EMBL" id="MRJ22850.1"/>
    </source>
</evidence>
<dbReference type="GO" id="GO:0005886">
    <property type="term" value="C:plasma membrane"/>
    <property type="evidence" value="ECO:0007669"/>
    <property type="project" value="UniProtKB-SubCell"/>
</dbReference>